<dbReference type="EC" id="3.5.1.28" evidence="2"/>
<feature type="signal peptide" evidence="4">
    <location>
        <begin position="1"/>
        <end position="30"/>
    </location>
</feature>
<evidence type="ECO:0000256" key="2">
    <source>
        <dbReference type="ARBA" id="ARBA00011901"/>
    </source>
</evidence>
<keyword evidence="4" id="KW-0732">Signal</keyword>
<dbReference type="STRING" id="1397108.IMCC12053_220"/>
<dbReference type="GO" id="GO:0030288">
    <property type="term" value="C:outer membrane-bounded periplasmic space"/>
    <property type="evidence" value="ECO:0007669"/>
    <property type="project" value="TreeGrafter"/>
</dbReference>
<dbReference type="InterPro" id="IPR002508">
    <property type="entry name" value="MurNAc-LAA_cat"/>
</dbReference>
<dbReference type="EMBL" id="CP012023">
    <property type="protein sequence ID" value="ALI54170.1"/>
    <property type="molecule type" value="Genomic_DNA"/>
</dbReference>
<evidence type="ECO:0000259" key="5">
    <source>
        <dbReference type="SMART" id="SM00646"/>
    </source>
</evidence>
<dbReference type="PATRIC" id="fig|1397108.4.peg.232"/>
<dbReference type="Proteomes" id="UP000064920">
    <property type="component" value="Chromosome"/>
</dbReference>
<evidence type="ECO:0000256" key="4">
    <source>
        <dbReference type="SAM" id="SignalP"/>
    </source>
</evidence>
<feature type="domain" description="MurNAc-LAA" evidence="5">
    <location>
        <begin position="244"/>
        <end position="398"/>
    </location>
</feature>
<gene>
    <name evidence="6" type="ORF">IMCC12053_220</name>
</gene>
<proteinExistence type="predicted"/>
<comment type="catalytic activity">
    <reaction evidence="1">
        <text>Hydrolyzes the link between N-acetylmuramoyl residues and L-amino acid residues in certain cell-wall glycopeptides.</text>
        <dbReference type="EC" id="3.5.1.28"/>
    </reaction>
</comment>
<dbReference type="Pfam" id="PF11741">
    <property type="entry name" value="AMIN"/>
    <property type="match status" value="1"/>
</dbReference>
<sequence>MGVIGAAVRQGVTVMGLCLGLACAAIGAQAQEVFTALTSASNTGSVVSEEGANTVLTLHLGQPVAFRVFTLSDPMRLIVDFSEVDWAGFDTQAFDRSEAVLGLRVGLFRSGWSRMVIDLDVPLQVKTAQMTRGASDAVLRLVLSPTDVEQFVAKAGAPEAAQFARVARPASDLARSHTPSGPMVVMLDPGHGGIDPGAERDGLKEADLMLTFAQELRDILVRAGGFEVVLTRDDDSFVPLEARITRAHEAGADVFISLHADAISEGRAEGATVYTLADRASDEASRKLAERHDRADILSGVDLSDQDDVIAGVLLDMARTETQPRTDAFANALVAALESSVGMHKRPRLEAGFSVLKSADIPSVLLELGFLSSNKDRANLDDPVWRDTAAQAIRDALVAWQQIDRAATRQLRK</sequence>
<dbReference type="InterPro" id="IPR050695">
    <property type="entry name" value="N-acetylmuramoyl_amidase_3"/>
</dbReference>
<accession>A0A0N9ZLQ9</accession>
<dbReference type="Gene3D" id="2.60.40.3500">
    <property type="match status" value="1"/>
</dbReference>
<dbReference type="Gene3D" id="3.40.630.40">
    <property type="entry name" value="Zn-dependent exopeptidases"/>
    <property type="match status" value="1"/>
</dbReference>
<dbReference type="InterPro" id="IPR021731">
    <property type="entry name" value="AMIN_dom"/>
</dbReference>
<dbReference type="SMART" id="SM00646">
    <property type="entry name" value="Ami_3"/>
    <property type="match status" value="1"/>
</dbReference>
<dbReference type="RefSeq" id="WP_236852486.1">
    <property type="nucleotide sequence ID" value="NZ_CP012023.1"/>
</dbReference>
<evidence type="ECO:0000313" key="6">
    <source>
        <dbReference type="EMBL" id="ALI54170.1"/>
    </source>
</evidence>
<organism evidence="6 7">
    <name type="scientific">Celeribacter marinus</name>
    <dbReference type="NCBI Taxonomy" id="1397108"/>
    <lineage>
        <taxon>Bacteria</taxon>
        <taxon>Pseudomonadati</taxon>
        <taxon>Pseudomonadota</taxon>
        <taxon>Alphaproteobacteria</taxon>
        <taxon>Rhodobacterales</taxon>
        <taxon>Roseobacteraceae</taxon>
        <taxon>Celeribacter</taxon>
    </lineage>
</organism>
<name>A0A0N9ZLQ9_9RHOB</name>
<dbReference type="GO" id="GO:0008745">
    <property type="term" value="F:N-acetylmuramoyl-L-alanine amidase activity"/>
    <property type="evidence" value="ECO:0007669"/>
    <property type="project" value="UniProtKB-EC"/>
</dbReference>
<keyword evidence="3 6" id="KW-0378">Hydrolase</keyword>
<dbReference type="KEGG" id="cmar:IMCC12053_220"/>
<protein>
    <recommendedName>
        <fullName evidence="2">N-acetylmuramoyl-L-alanine amidase</fullName>
        <ecNumber evidence="2">3.5.1.28</ecNumber>
    </recommendedName>
</protein>
<dbReference type="SUPFAM" id="SSF53187">
    <property type="entry name" value="Zn-dependent exopeptidases"/>
    <property type="match status" value="1"/>
</dbReference>
<keyword evidence="7" id="KW-1185">Reference proteome</keyword>
<evidence type="ECO:0000256" key="1">
    <source>
        <dbReference type="ARBA" id="ARBA00001561"/>
    </source>
</evidence>
<dbReference type="Pfam" id="PF01520">
    <property type="entry name" value="Amidase_3"/>
    <property type="match status" value="1"/>
</dbReference>
<feature type="chain" id="PRO_5006042088" description="N-acetylmuramoyl-L-alanine amidase" evidence="4">
    <location>
        <begin position="31"/>
        <end position="413"/>
    </location>
</feature>
<dbReference type="GO" id="GO:0009253">
    <property type="term" value="P:peptidoglycan catabolic process"/>
    <property type="evidence" value="ECO:0007669"/>
    <property type="project" value="InterPro"/>
</dbReference>
<dbReference type="AlphaFoldDB" id="A0A0N9ZLQ9"/>
<reference evidence="7" key="1">
    <citation type="submission" date="2015-05" db="EMBL/GenBank/DDBJ databases">
        <authorList>
            <person name="Oh H.-M."/>
            <person name="Yang J.-A."/>
            <person name="Cho J.-C."/>
            <person name="Kang I."/>
        </authorList>
    </citation>
    <scope>NUCLEOTIDE SEQUENCE [LARGE SCALE GENOMIC DNA]</scope>
    <source>
        <strain evidence="7">IMCC 12053</strain>
    </source>
</reference>
<dbReference type="PANTHER" id="PTHR30404">
    <property type="entry name" value="N-ACETYLMURAMOYL-L-ALANINE AMIDASE"/>
    <property type="match status" value="1"/>
</dbReference>
<dbReference type="PANTHER" id="PTHR30404:SF0">
    <property type="entry name" value="N-ACETYLMURAMOYL-L-ALANINE AMIDASE AMIC"/>
    <property type="match status" value="1"/>
</dbReference>
<dbReference type="CDD" id="cd02696">
    <property type="entry name" value="MurNAc-LAA"/>
    <property type="match status" value="1"/>
</dbReference>
<evidence type="ECO:0000256" key="3">
    <source>
        <dbReference type="ARBA" id="ARBA00022801"/>
    </source>
</evidence>
<evidence type="ECO:0000313" key="7">
    <source>
        <dbReference type="Proteomes" id="UP000064920"/>
    </source>
</evidence>